<accession>A0A4V1IR53</accession>
<feature type="region of interest" description="Disordered" evidence="1">
    <location>
        <begin position="73"/>
        <end position="93"/>
    </location>
</feature>
<dbReference type="CDD" id="cd23767">
    <property type="entry name" value="IQCD"/>
    <property type="match status" value="1"/>
</dbReference>
<sequence>MPNNQHDLSVSVTVGSKVVAVNQLWGFNPLELLESVKFPSDKQETLIRRSKSARMMAIRGISIVVDDSDAEAPASPAESAASSPPASAAPTRRRRASAVYNGWGAIPIEDEAVLLDQLSRSAAALLIQSAFRGWRTRRRYVAVVYGAMSEKLLRKYKKYCARLEKYSLVPPDFPFFAATYIANYWRMSRRHESAENELRDARNDVIWRARMANSHYAVLEKAARKIQTAWKNSYASRVPPLYYIYTRIYRFYRDLIKFRERGDPRQLLRFINPQEARLIDASMGLHVRFRLGGASFPPTIFYKIFVHQNMVDMNAFSPRAYTLADTKAVLPKTLFNNVGELPGPVENGGWYQRFDNNGWRPVSDKGYDQVDEANEDGAVAQLLGL</sequence>
<dbReference type="PANTHER" id="PTHR33504">
    <property type="entry name" value="NADH DEHYDROGENASE (UBIQUINONE) 1 BETA SUBCOMPLEX, 4"/>
    <property type="match status" value="1"/>
</dbReference>
<evidence type="ECO:0000313" key="2">
    <source>
        <dbReference type="EMBL" id="RKO88857.1"/>
    </source>
</evidence>
<evidence type="ECO:0000256" key="1">
    <source>
        <dbReference type="SAM" id="MobiDB-lite"/>
    </source>
</evidence>
<evidence type="ECO:0000313" key="3">
    <source>
        <dbReference type="Proteomes" id="UP000269721"/>
    </source>
</evidence>
<dbReference type="SMART" id="SM00015">
    <property type="entry name" value="IQ"/>
    <property type="match status" value="1"/>
</dbReference>
<proteinExistence type="predicted"/>
<dbReference type="Pfam" id="PF00612">
    <property type="entry name" value="IQ"/>
    <property type="match status" value="1"/>
</dbReference>
<name>A0A4V1IR53_9FUNG</name>
<dbReference type="AlphaFoldDB" id="A0A4V1IR53"/>
<dbReference type="EMBL" id="KZ996439">
    <property type="protein sequence ID" value="RKO88857.1"/>
    <property type="molecule type" value="Genomic_DNA"/>
</dbReference>
<protein>
    <submittedName>
        <fullName evidence="2">Uncharacterized protein</fullName>
    </submittedName>
</protein>
<dbReference type="PROSITE" id="PS50096">
    <property type="entry name" value="IQ"/>
    <property type="match status" value="1"/>
</dbReference>
<dbReference type="OrthoDB" id="10253073at2759"/>
<dbReference type="Gene3D" id="1.20.5.190">
    <property type="match status" value="1"/>
</dbReference>
<dbReference type="InterPro" id="IPR000048">
    <property type="entry name" value="IQ_motif_EF-hand-BS"/>
</dbReference>
<feature type="compositionally biased region" description="Low complexity" evidence="1">
    <location>
        <begin position="73"/>
        <end position="90"/>
    </location>
</feature>
<keyword evidence="3" id="KW-1185">Reference proteome</keyword>
<dbReference type="PANTHER" id="PTHR33504:SF2">
    <property type="entry name" value="PROTEIN MFI"/>
    <property type="match status" value="1"/>
</dbReference>
<gene>
    <name evidence="2" type="ORF">BDK51DRAFT_26479</name>
</gene>
<reference evidence="3" key="1">
    <citation type="journal article" date="2018" name="Nat. Microbiol.">
        <title>Leveraging single-cell genomics to expand the fungal tree of life.</title>
        <authorList>
            <person name="Ahrendt S.R."/>
            <person name="Quandt C.A."/>
            <person name="Ciobanu D."/>
            <person name="Clum A."/>
            <person name="Salamov A."/>
            <person name="Andreopoulos B."/>
            <person name="Cheng J.F."/>
            <person name="Woyke T."/>
            <person name="Pelin A."/>
            <person name="Henrissat B."/>
            <person name="Reynolds N.K."/>
            <person name="Benny G.L."/>
            <person name="Smith M.E."/>
            <person name="James T.Y."/>
            <person name="Grigoriev I.V."/>
        </authorList>
    </citation>
    <scope>NUCLEOTIDE SEQUENCE [LARGE SCALE GENOMIC DNA]</scope>
</reference>
<dbReference type="Proteomes" id="UP000269721">
    <property type="component" value="Unassembled WGS sequence"/>
</dbReference>
<organism evidence="2 3">
    <name type="scientific">Blyttiomyces helicus</name>
    <dbReference type="NCBI Taxonomy" id="388810"/>
    <lineage>
        <taxon>Eukaryota</taxon>
        <taxon>Fungi</taxon>
        <taxon>Fungi incertae sedis</taxon>
        <taxon>Chytridiomycota</taxon>
        <taxon>Chytridiomycota incertae sedis</taxon>
        <taxon>Chytridiomycetes</taxon>
        <taxon>Chytridiomycetes incertae sedis</taxon>
        <taxon>Blyttiomyces</taxon>
    </lineage>
</organism>